<dbReference type="Gene3D" id="3.40.50.12780">
    <property type="entry name" value="N-terminal domain of ligase-like"/>
    <property type="match status" value="1"/>
</dbReference>
<protein>
    <submittedName>
        <fullName evidence="3">AMP-binding protein</fullName>
    </submittedName>
</protein>
<dbReference type="PANTHER" id="PTHR43201:SF32">
    <property type="entry name" value="2-SUCCINYLBENZOATE--COA LIGASE, CHLOROPLASTIC_PEROXISOMAL"/>
    <property type="match status" value="1"/>
</dbReference>
<dbReference type="Proteomes" id="UP000503162">
    <property type="component" value="Chromosome"/>
</dbReference>
<dbReference type="Gene3D" id="3.30.300.30">
    <property type="match status" value="1"/>
</dbReference>
<dbReference type="InterPro" id="IPR045851">
    <property type="entry name" value="AMP-bd_C_sf"/>
</dbReference>
<feature type="domain" description="AMP-binding enzyme C-terminal" evidence="2">
    <location>
        <begin position="451"/>
        <end position="527"/>
    </location>
</feature>
<dbReference type="InterPro" id="IPR042099">
    <property type="entry name" value="ANL_N_sf"/>
</dbReference>
<evidence type="ECO:0000259" key="1">
    <source>
        <dbReference type="Pfam" id="PF00501"/>
    </source>
</evidence>
<dbReference type="InterPro" id="IPR020845">
    <property type="entry name" value="AMP-binding_CS"/>
</dbReference>
<dbReference type="GO" id="GO:0006631">
    <property type="term" value="P:fatty acid metabolic process"/>
    <property type="evidence" value="ECO:0007669"/>
    <property type="project" value="TreeGrafter"/>
</dbReference>
<dbReference type="InterPro" id="IPR025110">
    <property type="entry name" value="AMP-bd_C"/>
</dbReference>
<dbReference type="InterPro" id="IPR000873">
    <property type="entry name" value="AMP-dep_synth/lig_dom"/>
</dbReference>
<dbReference type="Pfam" id="PF13193">
    <property type="entry name" value="AMP-binding_C"/>
    <property type="match status" value="1"/>
</dbReference>
<evidence type="ECO:0000313" key="3">
    <source>
        <dbReference type="EMBL" id="QIM51166.1"/>
    </source>
</evidence>
<keyword evidence="4" id="KW-1185">Reference proteome</keyword>
<dbReference type="KEGG" id="hcz:G9Q37_02960"/>
<evidence type="ECO:0000313" key="4">
    <source>
        <dbReference type="Proteomes" id="UP000503162"/>
    </source>
</evidence>
<dbReference type="GO" id="GO:0031956">
    <property type="term" value="F:medium-chain fatty acid-CoA ligase activity"/>
    <property type="evidence" value="ECO:0007669"/>
    <property type="project" value="TreeGrafter"/>
</dbReference>
<dbReference type="SUPFAM" id="SSF56801">
    <property type="entry name" value="Acetyl-CoA synthetase-like"/>
    <property type="match status" value="1"/>
</dbReference>
<dbReference type="EMBL" id="CP049989">
    <property type="protein sequence ID" value="QIM51166.1"/>
    <property type="molecule type" value="Genomic_DNA"/>
</dbReference>
<dbReference type="RefSeq" id="WP_166224342.1">
    <property type="nucleotide sequence ID" value="NZ_CP049989.1"/>
</dbReference>
<dbReference type="PROSITE" id="PS00455">
    <property type="entry name" value="AMP_BINDING"/>
    <property type="match status" value="1"/>
</dbReference>
<sequence>MSAPRLQPRIDPEQARRWKASGAWEDLTLADRAQALAQQAPTHVTHREAGVSLTAEQAWARSGRLVAALAAQGFVAGDVIAFQTPNWLEAVLINLAAARLGLVVCPIVPIYREREVELILADCGAKGIFVPERFRGFDHLAMVQGLRARLPALRHVWSVRGETPTPGVTDLRALLESDAPLPALPRTDPDAVKLILYTSGTTGRPKAVLHSHNSLARSMRRAAQHWGLRPGDTTLMPSPITHVTGYTYGLELPFHDRVRAVLMDKWDAAAAADLIEAEQVVFTLCATPFLQELLDLAEREQRPLPSLRTFPCGGAAVPPELIHRVARVFANCRSFRVYGSSEAPVITLGYVLPGQERLAAETDGEVIDYEVKLVDPNGDEVGPGQEGEICARGPGLFLGYANPEDTAQVFDAQGYFHTGDVGYRTPEGAIVFTGRIKDLINRGGEKISAKEVEDLLHQHPGVLQAAVVAMPHPRLGETVCAYLVAAPGADVSIEAVSRTLAAAGVARQKMPEKLVVVDAFPTTASGKVKKDLLRADVRERLAQAAPAARP</sequence>
<dbReference type="AlphaFoldDB" id="A0A6G8IDR4"/>
<dbReference type="Pfam" id="PF00501">
    <property type="entry name" value="AMP-binding"/>
    <property type="match status" value="1"/>
</dbReference>
<name>A0A6G8IDR4_9BURK</name>
<proteinExistence type="predicted"/>
<organism evidence="3 4">
    <name type="scientific">Hydrogenophaga crocea</name>
    <dbReference type="NCBI Taxonomy" id="2716225"/>
    <lineage>
        <taxon>Bacteria</taxon>
        <taxon>Pseudomonadati</taxon>
        <taxon>Pseudomonadota</taxon>
        <taxon>Betaproteobacteria</taxon>
        <taxon>Burkholderiales</taxon>
        <taxon>Comamonadaceae</taxon>
        <taxon>Hydrogenophaga</taxon>
    </lineage>
</organism>
<feature type="domain" description="AMP-dependent synthetase/ligase" evidence="1">
    <location>
        <begin position="37"/>
        <end position="400"/>
    </location>
</feature>
<reference evidence="3 4" key="1">
    <citation type="submission" date="2020-03" db="EMBL/GenBank/DDBJ databases">
        <title>Hydrogenophaga sp. nov. isolated from cyanobacterial mat.</title>
        <authorList>
            <person name="Thorat V."/>
            <person name="Kirdat K."/>
            <person name="Tiwarekar B."/>
            <person name="Costa E.D."/>
            <person name="Yadav A."/>
        </authorList>
    </citation>
    <scope>NUCLEOTIDE SEQUENCE [LARGE SCALE GENOMIC DNA]</scope>
    <source>
        <strain evidence="3 4">BA0156</strain>
    </source>
</reference>
<evidence type="ECO:0000259" key="2">
    <source>
        <dbReference type="Pfam" id="PF13193"/>
    </source>
</evidence>
<gene>
    <name evidence="3" type="ORF">G9Q37_02960</name>
</gene>
<dbReference type="PANTHER" id="PTHR43201">
    <property type="entry name" value="ACYL-COA SYNTHETASE"/>
    <property type="match status" value="1"/>
</dbReference>
<accession>A0A6G8IDR4</accession>